<dbReference type="AlphaFoldDB" id="A0A937X6M6"/>
<dbReference type="FunFam" id="3.40.640.10:FF:000011">
    <property type="entry name" value="Ornithine aminotransferase"/>
    <property type="match status" value="1"/>
</dbReference>
<keyword evidence="5" id="KW-0641">Proline biosynthesis</keyword>
<evidence type="ECO:0000256" key="4">
    <source>
        <dbReference type="ARBA" id="ARBA00022576"/>
    </source>
</evidence>
<evidence type="ECO:0000256" key="2">
    <source>
        <dbReference type="ARBA" id="ARBA00004998"/>
    </source>
</evidence>
<evidence type="ECO:0000256" key="5">
    <source>
        <dbReference type="ARBA" id="ARBA00022650"/>
    </source>
</evidence>
<dbReference type="InterPro" id="IPR015421">
    <property type="entry name" value="PyrdxlP-dep_Trfase_major"/>
</dbReference>
<dbReference type="PANTHER" id="PTHR11986:SF18">
    <property type="entry name" value="ORNITHINE AMINOTRANSFERASE, MITOCHONDRIAL"/>
    <property type="match status" value="1"/>
</dbReference>
<keyword evidence="5" id="KW-0028">Amino-acid biosynthesis</keyword>
<evidence type="ECO:0000256" key="3">
    <source>
        <dbReference type="ARBA" id="ARBA00012924"/>
    </source>
</evidence>
<keyword evidence="6 10" id="KW-0808">Transferase</keyword>
<protein>
    <recommendedName>
        <fullName evidence="3">ornithine aminotransferase</fullName>
        <ecNumber evidence="3">2.6.1.13</ecNumber>
    </recommendedName>
    <alternativeName>
        <fullName evidence="8">Ornithine--oxo-acid aminotransferase</fullName>
    </alternativeName>
</protein>
<dbReference type="InterPro" id="IPR049704">
    <property type="entry name" value="Aminotrans_3_PPA_site"/>
</dbReference>
<proteinExistence type="inferred from homology"/>
<evidence type="ECO:0000256" key="1">
    <source>
        <dbReference type="ARBA" id="ARBA00001933"/>
    </source>
</evidence>
<sequence>MIAETSVSLGSKALMSLEDELGAHNYHPLGLVISEAHGAWVTDLEGKRYLDCLSAYSAVNQGHAHPRILEALIEQAKRVTLTSRAFHNDKLGLFYKKLADLTGMDKVLPMNSGTEAVETAIKAARKWGYQVKGIPADQAEIVVCSDNFHGRTTTIVSFSTEPLYKDQYGPYTPGFKIIPYGDAKALEAALTPNTCAFLVEPLQGEAGVRVPPEGFLREAARLCRERNVLLMLDEIQTGLGRTGKMFCFEHEGIRPDVLILGKALSGGYYPVSAVASRKDVLGVFTPGSHGSTFGGNPLGCAVAMAALDVLVEERLVERAEALGNAAFAKLRAKVASPHVVEIRGKGLMVGVELDVPARPYCEALFNRGVLCKETHDKVIRFAPPLVISEADLDWALDQLVAVLNS</sequence>
<dbReference type="InterPro" id="IPR050103">
    <property type="entry name" value="Class-III_PLP-dep_AT"/>
</dbReference>
<name>A0A937X6M6_9BACT</name>
<dbReference type="GO" id="GO:0030170">
    <property type="term" value="F:pyridoxal phosphate binding"/>
    <property type="evidence" value="ECO:0007669"/>
    <property type="project" value="InterPro"/>
</dbReference>
<evidence type="ECO:0000256" key="7">
    <source>
        <dbReference type="ARBA" id="ARBA00022898"/>
    </source>
</evidence>
<dbReference type="CDD" id="cd00610">
    <property type="entry name" value="OAT_like"/>
    <property type="match status" value="1"/>
</dbReference>
<dbReference type="PANTHER" id="PTHR11986">
    <property type="entry name" value="AMINOTRANSFERASE CLASS III"/>
    <property type="match status" value="1"/>
</dbReference>
<dbReference type="InterPro" id="IPR015424">
    <property type="entry name" value="PyrdxlP-dep_Trfase"/>
</dbReference>
<accession>A0A937X6M6</accession>
<dbReference type="GO" id="GO:0042802">
    <property type="term" value="F:identical protein binding"/>
    <property type="evidence" value="ECO:0007669"/>
    <property type="project" value="TreeGrafter"/>
</dbReference>
<dbReference type="Proteomes" id="UP000703893">
    <property type="component" value="Unassembled WGS sequence"/>
</dbReference>
<dbReference type="InterPro" id="IPR005814">
    <property type="entry name" value="Aminotrans_3"/>
</dbReference>
<dbReference type="EMBL" id="VGJX01000251">
    <property type="protein sequence ID" value="MBM3274561.1"/>
    <property type="molecule type" value="Genomic_DNA"/>
</dbReference>
<keyword evidence="7 9" id="KW-0663">Pyridoxal phosphate</keyword>
<comment type="cofactor">
    <cofactor evidence="1">
        <name>pyridoxal 5'-phosphate</name>
        <dbReference type="ChEBI" id="CHEBI:597326"/>
    </cofactor>
</comment>
<dbReference type="InterPro" id="IPR015422">
    <property type="entry name" value="PyrdxlP-dep_Trfase_small"/>
</dbReference>
<dbReference type="GO" id="GO:0004587">
    <property type="term" value="F:ornithine aminotransferase activity"/>
    <property type="evidence" value="ECO:0007669"/>
    <property type="project" value="UniProtKB-EC"/>
</dbReference>
<dbReference type="PROSITE" id="PS00600">
    <property type="entry name" value="AA_TRANSFER_CLASS_3"/>
    <property type="match status" value="1"/>
</dbReference>
<comment type="caution">
    <text evidence="10">The sequence shown here is derived from an EMBL/GenBank/DDBJ whole genome shotgun (WGS) entry which is preliminary data.</text>
</comment>
<dbReference type="SUPFAM" id="SSF53383">
    <property type="entry name" value="PLP-dependent transferases"/>
    <property type="match status" value="1"/>
</dbReference>
<dbReference type="EC" id="2.6.1.13" evidence="3"/>
<comment type="pathway">
    <text evidence="2">Amino-acid biosynthesis; L-proline biosynthesis; L-glutamate 5-semialdehyde from L-ornithine: step 1/1.</text>
</comment>
<evidence type="ECO:0000256" key="8">
    <source>
        <dbReference type="ARBA" id="ARBA00030587"/>
    </source>
</evidence>
<dbReference type="PIRSF" id="PIRSF000521">
    <property type="entry name" value="Transaminase_4ab_Lys_Orn"/>
    <property type="match status" value="1"/>
</dbReference>
<evidence type="ECO:0000256" key="6">
    <source>
        <dbReference type="ARBA" id="ARBA00022679"/>
    </source>
</evidence>
<evidence type="ECO:0000313" key="10">
    <source>
        <dbReference type="EMBL" id="MBM3274561.1"/>
    </source>
</evidence>
<comment type="similarity">
    <text evidence="9">Belongs to the class-III pyridoxal-phosphate-dependent aminotransferase family.</text>
</comment>
<organism evidence="10 11">
    <name type="scientific">Candidatus Tanganyikabacteria bacterium</name>
    <dbReference type="NCBI Taxonomy" id="2961651"/>
    <lineage>
        <taxon>Bacteria</taxon>
        <taxon>Bacillati</taxon>
        <taxon>Candidatus Sericytochromatia</taxon>
        <taxon>Candidatus Tanganyikabacteria</taxon>
    </lineage>
</organism>
<evidence type="ECO:0000313" key="11">
    <source>
        <dbReference type="Proteomes" id="UP000703893"/>
    </source>
</evidence>
<reference evidence="10 11" key="1">
    <citation type="submission" date="2019-03" db="EMBL/GenBank/DDBJ databases">
        <title>Lake Tanganyika Metagenome-Assembled Genomes (MAGs).</title>
        <authorList>
            <person name="Tran P."/>
        </authorList>
    </citation>
    <scope>NUCLEOTIDE SEQUENCE [LARGE SCALE GENOMIC DNA]</scope>
    <source>
        <strain evidence="10">K_DeepCast_65m_m2_236</strain>
    </source>
</reference>
<dbReference type="NCBIfam" id="TIGR01885">
    <property type="entry name" value="Orn_aminotrans"/>
    <property type="match status" value="1"/>
</dbReference>
<dbReference type="Gene3D" id="3.40.640.10">
    <property type="entry name" value="Type I PLP-dependent aspartate aminotransferase-like (Major domain)"/>
    <property type="match status" value="1"/>
</dbReference>
<dbReference type="Gene3D" id="3.90.1150.10">
    <property type="entry name" value="Aspartate Aminotransferase, domain 1"/>
    <property type="match status" value="1"/>
</dbReference>
<dbReference type="Pfam" id="PF00202">
    <property type="entry name" value="Aminotran_3"/>
    <property type="match status" value="1"/>
</dbReference>
<dbReference type="InterPro" id="IPR010164">
    <property type="entry name" value="Orn_aminotrans"/>
</dbReference>
<keyword evidence="4 10" id="KW-0032">Aminotransferase</keyword>
<evidence type="ECO:0000256" key="9">
    <source>
        <dbReference type="RuleBase" id="RU003560"/>
    </source>
</evidence>
<gene>
    <name evidence="10" type="primary">rocD</name>
    <name evidence="10" type="ORF">FJZ00_05385</name>
</gene>